<dbReference type="AlphaFoldDB" id="A0AAD7ETV7"/>
<sequence>MYFTFNSFVSLATLLTLVNVAQGCSLDGGFCGAAAGGTLCCAGLTCTTSGVSHLLDHYTSTSNLSSAGLSRSVEAVQAQGRNRFQLLTIAHLNRKLSTSSIYVRSRKEMPESKVHRRDFYTGGLQVLLPSPYAPTMAELEIPAPISPRYNQRGWWWFE</sequence>
<evidence type="ECO:0000313" key="3">
    <source>
        <dbReference type="Proteomes" id="UP001218218"/>
    </source>
</evidence>
<feature type="signal peptide" evidence="1">
    <location>
        <begin position="1"/>
        <end position="23"/>
    </location>
</feature>
<keyword evidence="3" id="KW-1185">Reference proteome</keyword>
<proteinExistence type="predicted"/>
<evidence type="ECO:0000256" key="1">
    <source>
        <dbReference type="SAM" id="SignalP"/>
    </source>
</evidence>
<organism evidence="2 3">
    <name type="scientific">Mycena albidolilacea</name>
    <dbReference type="NCBI Taxonomy" id="1033008"/>
    <lineage>
        <taxon>Eukaryota</taxon>
        <taxon>Fungi</taxon>
        <taxon>Dikarya</taxon>
        <taxon>Basidiomycota</taxon>
        <taxon>Agaricomycotina</taxon>
        <taxon>Agaricomycetes</taxon>
        <taxon>Agaricomycetidae</taxon>
        <taxon>Agaricales</taxon>
        <taxon>Marasmiineae</taxon>
        <taxon>Mycenaceae</taxon>
        <taxon>Mycena</taxon>
    </lineage>
</organism>
<feature type="chain" id="PRO_5041912502" evidence="1">
    <location>
        <begin position="24"/>
        <end position="158"/>
    </location>
</feature>
<gene>
    <name evidence="2" type="ORF">DFH08DRAFT_806263</name>
</gene>
<reference evidence="2" key="1">
    <citation type="submission" date="2023-03" db="EMBL/GenBank/DDBJ databases">
        <title>Massive genome expansion in bonnet fungi (Mycena s.s.) driven by repeated elements and novel gene families across ecological guilds.</title>
        <authorList>
            <consortium name="Lawrence Berkeley National Laboratory"/>
            <person name="Harder C.B."/>
            <person name="Miyauchi S."/>
            <person name="Viragh M."/>
            <person name="Kuo A."/>
            <person name="Thoen E."/>
            <person name="Andreopoulos B."/>
            <person name="Lu D."/>
            <person name="Skrede I."/>
            <person name="Drula E."/>
            <person name="Henrissat B."/>
            <person name="Morin E."/>
            <person name="Kohler A."/>
            <person name="Barry K."/>
            <person name="LaButti K."/>
            <person name="Morin E."/>
            <person name="Salamov A."/>
            <person name="Lipzen A."/>
            <person name="Mereny Z."/>
            <person name="Hegedus B."/>
            <person name="Baldrian P."/>
            <person name="Stursova M."/>
            <person name="Weitz H."/>
            <person name="Taylor A."/>
            <person name="Grigoriev I.V."/>
            <person name="Nagy L.G."/>
            <person name="Martin F."/>
            <person name="Kauserud H."/>
        </authorList>
    </citation>
    <scope>NUCLEOTIDE SEQUENCE</scope>
    <source>
        <strain evidence="2">CBHHK002</strain>
    </source>
</reference>
<dbReference type="EMBL" id="JARIHO010000013">
    <property type="protein sequence ID" value="KAJ7351543.1"/>
    <property type="molecule type" value="Genomic_DNA"/>
</dbReference>
<keyword evidence="1" id="KW-0732">Signal</keyword>
<protein>
    <submittedName>
        <fullName evidence="2">Uncharacterized protein</fullName>
    </submittedName>
</protein>
<dbReference type="Proteomes" id="UP001218218">
    <property type="component" value="Unassembled WGS sequence"/>
</dbReference>
<accession>A0AAD7ETV7</accession>
<evidence type="ECO:0000313" key="2">
    <source>
        <dbReference type="EMBL" id="KAJ7351543.1"/>
    </source>
</evidence>
<comment type="caution">
    <text evidence="2">The sequence shown here is derived from an EMBL/GenBank/DDBJ whole genome shotgun (WGS) entry which is preliminary data.</text>
</comment>
<name>A0AAD7ETV7_9AGAR</name>